<reference evidence="2 3" key="1">
    <citation type="submission" date="2014-04" db="EMBL/GenBank/DDBJ databases">
        <authorList>
            <consortium name="DOE Joint Genome Institute"/>
            <person name="Kuo A."/>
            <person name="Kohler A."/>
            <person name="Jargeat P."/>
            <person name="Nagy L.G."/>
            <person name="Floudas D."/>
            <person name="Copeland A."/>
            <person name="Barry K.W."/>
            <person name="Cichocki N."/>
            <person name="Veneault-Fourrey C."/>
            <person name="LaButti K."/>
            <person name="Lindquist E.A."/>
            <person name="Lipzen A."/>
            <person name="Lundell T."/>
            <person name="Morin E."/>
            <person name="Murat C."/>
            <person name="Sun H."/>
            <person name="Tunlid A."/>
            <person name="Henrissat B."/>
            <person name="Grigoriev I.V."/>
            <person name="Hibbett D.S."/>
            <person name="Martin F."/>
            <person name="Nordberg H.P."/>
            <person name="Cantor M.N."/>
            <person name="Hua S.X."/>
        </authorList>
    </citation>
    <scope>NUCLEOTIDE SEQUENCE [LARGE SCALE GENOMIC DNA]</scope>
    <source>
        <strain evidence="2 3">Ve08.2h10</strain>
    </source>
</reference>
<sequence length="389" mass="44881">MGQNQEQHEAGADERDAQRAQKELTAFGAVHKPTDGRLVTGEKWWADRYELLKEQGYLLRPRFSPGWVPSWENTNKHWLECEDGQAYPFPHINDATRLSDGKFVTLKRIKKSVHPHEADIGLYFSSGPMALEAANHCVPLDEVMSLGDGDDGDAIILVMPLLRSYTSPEFDTFGEVVECFRQLFEGLDFMHKHRVAHRDCMNRNIMFDASQLYPKPFHPVIPDLKRDFSGFGKHYSRTERSPKYYFIDFGISRRYDPSDPNPLEVPIWGGDKEVPEFQNSNDPCNPFPTDVFYIGNAIMEDFINTKRGFQFIEPLVSDMVQPDSTKRPTMEEVVARFDKIHRGLSRWKLRSRVVDKEETALEKVTRTTSHWTRRIGFIARRVPATRAPS</sequence>
<dbReference type="HOGENOM" id="CLU_044121_2_1_1"/>
<dbReference type="Proteomes" id="UP000054538">
    <property type="component" value="Unassembled WGS sequence"/>
</dbReference>
<dbReference type="AlphaFoldDB" id="A0A0D0DG13"/>
<dbReference type="SMART" id="SM00220">
    <property type="entry name" value="S_TKc"/>
    <property type="match status" value="1"/>
</dbReference>
<dbReference type="GO" id="GO:0004672">
    <property type="term" value="F:protein kinase activity"/>
    <property type="evidence" value="ECO:0007669"/>
    <property type="project" value="InterPro"/>
</dbReference>
<dbReference type="STRING" id="930991.A0A0D0DG13"/>
<dbReference type="OrthoDB" id="5987198at2759"/>
<protein>
    <recommendedName>
        <fullName evidence="1">Protein kinase domain-containing protein</fullName>
    </recommendedName>
</protein>
<proteinExistence type="predicted"/>
<evidence type="ECO:0000313" key="2">
    <source>
        <dbReference type="EMBL" id="KIK80109.1"/>
    </source>
</evidence>
<keyword evidence="3" id="KW-1185">Reference proteome</keyword>
<dbReference type="InterPro" id="IPR011009">
    <property type="entry name" value="Kinase-like_dom_sf"/>
</dbReference>
<reference evidence="3" key="2">
    <citation type="submission" date="2015-01" db="EMBL/GenBank/DDBJ databases">
        <title>Evolutionary Origins and Diversification of the Mycorrhizal Mutualists.</title>
        <authorList>
            <consortium name="DOE Joint Genome Institute"/>
            <consortium name="Mycorrhizal Genomics Consortium"/>
            <person name="Kohler A."/>
            <person name="Kuo A."/>
            <person name="Nagy L.G."/>
            <person name="Floudas D."/>
            <person name="Copeland A."/>
            <person name="Barry K.W."/>
            <person name="Cichocki N."/>
            <person name="Veneault-Fourrey C."/>
            <person name="LaButti K."/>
            <person name="Lindquist E.A."/>
            <person name="Lipzen A."/>
            <person name="Lundell T."/>
            <person name="Morin E."/>
            <person name="Murat C."/>
            <person name="Riley R."/>
            <person name="Ohm R."/>
            <person name="Sun H."/>
            <person name="Tunlid A."/>
            <person name="Henrissat B."/>
            <person name="Grigoriev I.V."/>
            <person name="Hibbett D.S."/>
            <person name="Martin F."/>
        </authorList>
    </citation>
    <scope>NUCLEOTIDE SEQUENCE [LARGE SCALE GENOMIC DNA]</scope>
    <source>
        <strain evidence="3">Ve08.2h10</strain>
    </source>
</reference>
<name>A0A0D0DG13_9AGAM</name>
<gene>
    <name evidence="2" type="ORF">PAXRUDRAFT_159552</name>
</gene>
<organism evidence="2 3">
    <name type="scientific">Paxillus rubicundulus Ve08.2h10</name>
    <dbReference type="NCBI Taxonomy" id="930991"/>
    <lineage>
        <taxon>Eukaryota</taxon>
        <taxon>Fungi</taxon>
        <taxon>Dikarya</taxon>
        <taxon>Basidiomycota</taxon>
        <taxon>Agaricomycotina</taxon>
        <taxon>Agaricomycetes</taxon>
        <taxon>Agaricomycetidae</taxon>
        <taxon>Boletales</taxon>
        <taxon>Paxilineae</taxon>
        <taxon>Paxillaceae</taxon>
        <taxon>Paxillus</taxon>
    </lineage>
</organism>
<dbReference type="InParanoid" id="A0A0D0DG13"/>
<dbReference type="Gene3D" id="1.10.510.10">
    <property type="entry name" value="Transferase(Phosphotransferase) domain 1"/>
    <property type="match status" value="1"/>
</dbReference>
<dbReference type="PROSITE" id="PS50011">
    <property type="entry name" value="PROTEIN_KINASE_DOM"/>
    <property type="match status" value="1"/>
</dbReference>
<dbReference type="EMBL" id="KN826099">
    <property type="protein sequence ID" value="KIK80109.1"/>
    <property type="molecule type" value="Genomic_DNA"/>
</dbReference>
<dbReference type="SUPFAM" id="SSF56112">
    <property type="entry name" value="Protein kinase-like (PK-like)"/>
    <property type="match status" value="1"/>
</dbReference>
<accession>A0A0D0DG13</accession>
<feature type="domain" description="Protein kinase" evidence="1">
    <location>
        <begin position="57"/>
        <end position="389"/>
    </location>
</feature>
<evidence type="ECO:0000259" key="1">
    <source>
        <dbReference type="PROSITE" id="PS50011"/>
    </source>
</evidence>
<evidence type="ECO:0000313" key="3">
    <source>
        <dbReference type="Proteomes" id="UP000054538"/>
    </source>
</evidence>
<dbReference type="GO" id="GO:0005524">
    <property type="term" value="F:ATP binding"/>
    <property type="evidence" value="ECO:0007669"/>
    <property type="project" value="InterPro"/>
</dbReference>
<dbReference type="InterPro" id="IPR000719">
    <property type="entry name" value="Prot_kinase_dom"/>
</dbReference>